<sequence length="450" mass="52341">MTGDDVAFLKAYNQKRGKQPQCSEDEFEEVMNFFEETSHTKQPFAAVDNTPVLAYEDMESEFDETISLSARRFAKDIYSHWKNQRLLNGNRPLMPTLKFEMNLETDEADPYVCFRRREVRQVRKTRGRDAQVTEKLKKLRKELEEARLLMTQVKRREVCFRDQLALDKQIFDQRTAFKEIKRKLSIKTDDEDLLINQKPAPKPKPKVDGHQAGPRGIPGMGPKAQLTRPDGRIWDSDLVYLEEQQAKRTEAIDAFIEENLIKHQKWNVGWVDQTWRPITPPLDQAASRQNFRPVFTNSQLITPPSSDSSEQLGDTMDIDQPAEKREPHRNAIIRHGTPPDDVLYEDQPRFRRRMGRGGRVMIDRRGLKRKADHIGPIDERVAHRFKYDGDSSGDEEVYPVDWTDNVHIRYRIMIEKQAEKTQQAQARRAIAEVAQNRSASGHLIPPRVTT</sequence>
<feature type="coiled-coil region" evidence="1">
    <location>
        <begin position="129"/>
        <end position="156"/>
    </location>
</feature>
<evidence type="ECO:0000313" key="4">
    <source>
        <dbReference type="Proteomes" id="UP000799536"/>
    </source>
</evidence>
<evidence type="ECO:0000313" key="3">
    <source>
        <dbReference type="EMBL" id="KAF2203432.1"/>
    </source>
</evidence>
<dbReference type="EMBL" id="ML993903">
    <property type="protein sequence ID" value="KAF2203432.1"/>
    <property type="molecule type" value="Genomic_DNA"/>
</dbReference>
<comment type="caution">
    <text evidence="3">The sequence shown here is derived from an EMBL/GenBank/DDBJ whole genome shotgun (WGS) entry which is preliminary data.</text>
</comment>
<keyword evidence="1" id="KW-0175">Coiled coil</keyword>
<reference evidence="3" key="1">
    <citation type="journal article" date="2020" name="Stud. Mycol.">
        <title>101 Dothideomycetes genomes: a test case for predicting lifestyles and emergence of pathogens.</title>
        <authorList>
            <person name="Haridas S."/>
            <person name="Albert R."/>
            <person name="Binder M."/>
            <person name="Bloem J."/>
            <person name="Labutti K."/>
            <person name="Salamov A."/>
            <person name="Andreopoulos B."/>
            <person name="Baker S."/>
            <person name="Barry K."/>
            <person name="Bills G."/>
            <person name="Bluhm B."/>
            <person name="Cannon C."/>
            <person name="Castanera R."/>
            <person name="Culley D."/>
            <person name="Daum C."/>
            <person name="Ezra D."/>
            <person name="Gonzalez J."/>
            <person name="Henrissat B."/>
            <person name="Kuo A."/>
            <person name="Liang C."/>
            <person name="Lipzen A."/>
            <person name="Lutzoni F."/>
            <person name="Magnuson J."/>
            <person name="Mondo S."/>
            <person name="Nolan M."/>
            <person name="Ohm R."/>
            <person name="Pangilinan J."/>
            <person name="Park H.-J."/>
            <person name="Ramirez L."/>
            <person name="Alfaro M."/>
            <person name="Sun H."/>
            <person name="Tritt A."/>
            <person name="Yoshinaga Y."/>
            <person name="Zwiers L.-H."/>
            <person name="Turgeon B."/>
            <person name="Goodwin S."/>
            <person name="Spatafora J."/>
            <person name="Crous P."/>
            <person name="Grigoriev I."/>
        </authorList>
    </citation>
    <scope>NUCLEOTIDE SEQUENCE</scope>
    <source>
        <strain evidence="3">ATCC 74209</strain>
    </source>
</reference>
<evidence type="ECO:0008006" key="5">
    <source>
        <dbReference type="Google" id="ProtNLM"/>
    </source>
</evidence>
<dbReference type="GO" id="GO:0006357">
    <property type="term" value="P:regulation of transcription by RNA polymerase II"/>
    <property type="evidence" value="ECO:0007669"/>
    <property type="project" value="InterPro"/>
</dbReference>
<feature type="region of interest" description="Disordered" evidence="2">
    <location>
        <begin position="195"/>
        <end position="228"/>
    </location>
</feature>
<dbReference type="InterPro" id="IPR024943">
    <property type="entry name" value="Enhancer_polycomb"/>
</dbReference>
<evidence type="ECO:0000256" key="1">
    <source>
        <dbReference type="SAM" id="Coils"/>
    </source>
</evidence>
<accession>A0A9P4JQB7</accession>
<organism evidence="3 4">
    <name type="scientific">Delitschia confertaspora ATCC 74209</name>
    <dbReference type="NCBI Taxonomy" id="1513339"/>
    <lineage>
        <taxon>Eukaryota</taxon>
        <taxon>Fungi</taxon>
        <taxon>Dikarya</taxon>
        <taxon>Ascomycota</taxon>
        <taxon>Pezizomycotina</taxon>
        <taxon>Dothideomycetes</taxon>
        <taxon>Pleosporomycetidae</taxon>
        <taxon>Pleosporales</taxon>
        <taxon>Delitschiaceae</taxon>
        <taxon>Delitschia</taxon>
    </lineage>
</organism>
<dbReference type="GO" id="GO:0035267">
    <property type="term" value="C:NuA4 histone acetyltransferase complex"/>
    <property type="evidence" value="ECO:0007669"/>
    <property type="project" value="InterPro"/>
</dbReference>
<dbReference type="AlphaFoldDB" id="A0A9P4JQB7"/>
<proteinExistence type="predicted"/>
<evidence type="ECO:0000256" key="2">
    <source>
        <dbReference type="SAM" id="MobiDB-lite"/>
    </source>
</evidence>
<gene>
    <name evidence="3" type="ORF">GQ43DRAFT_264984</name>
</gene>
<keyword evidence="4" id="KW-1185">Reference proteome</keyword>
<dbReference type="PANTHER" id="PTHR14898">
    <property type="entry name" value="ENHANCER OF POLYCOMB"/>
    <property type="match status" value="1"/>
</dbReference>
<protein>
    <recommendedName>
        <fullName evidence="5">Enhancer of polycomb-like protein</fullName>
    </recommendedName>
</protein>
<dbReference type="OrthoDB" id="435275at2759"/>
<name>A0A9P4JQB7_9PLEO</name>
<dbReference type="Proteomes" id="UP000799536">
    <property type="component" value="Unassembled WGS sequence"/>
</dbReference>